<reference evidence="3" key="1">
    <citation type="journal article" date="2017" name="bioRxiv">
        <title>Comparative analysis of the genomes of Stylophora pistillata and Acropora digitifera provides evidence for extensive differences between species of corals.</title>
        <authorList>
            <person name="Voolstra C.R."/>
            <person name="Li Y."/>
            <person name="Liew Y.J."/>
            <person name="Baumgarten S."/>
            <person name="Zoccola D."/>
            <person name="Flot J.-F."/>
            <person name="Tambutte S."/>
            <person name="Allemand D."/>
            <person name="Aranda M."/>
        </authorList>
    </citation>
    <scope>NUCLEOTIDE SEQUENCE [LARGE SCALE GENOMIC DNA]</scope>
</reference>
<dbReference type="EMBL" id="LSMT01000297">
    <property type="protein sequence ID" value="PFX20956.1"/>
    <property type="molecule type" value="Genomic_DNA"/>
</dbReference>
<protein>
    <submittedName>
        <fullName evidence="2">Uncharacterized protein</fullName>
    </submittedName>
</protein>
<proteinExistence type="predicted"/>
<dbReference type="AlphaFoldDB" id="A0A2B4RUV8"/>
<evidence type="ECO:0000313" key="2">
    <source>
        <dbReference type="EMBL" id="PFX20956.1"/>
    </source>
</evidence>
<feature type="compositionally biased region" description="Acidic residues" evidence="1">
    <location>
        <begin position="42"/>
        <end position="52"/>
    </location>
</feature>
<dbReference type="Proteomes" id="UP000225706">
    <property type="component" value="Unassembled WGS sequence"/>
</dbReference>
<organism evidence="2 3">
    <name type="scientific">Stylophora pistillata</name>
    <name type="common">Smooth cauliflower coral</name>
    <dbReference type="NCBI Taxonomy" id="50429"/>
    <lineage>
        <taxon>Eukaryota</taxon>
        <taxon>Metazoa</taxon>
        <taxon>Cnidaria</taxon>
        <taxon>Anthozoa</taxon>
        <taxon>Hexacorallia</taxon>
        <taxon>Scleractinia</taxon>
        <taxon>Astrocoeniina</taxon>
        <taxon>Pocilloporidae</taxon>
        <taxon>Stylophora</taxon>
    </lineage>
</organism>
<keyword evidence="3" id="KW-1185">Reference proteome</keyword>
<dbReference type="STRING" id="50429.A0A2B4RUV8"/>
<comment type="caution">
    <text evidence="2">The sequence shown here is derived from an EMBL/GenBank/DDBJ whole genome shotgun (WGS) entry which is preliminary data.</text>
</comment>
<feature type="region of interest" description="Disordered" evidence="1">
    <location>
        <begin position="42"/>
        <end position="73"/>
    </location>
</feature>
<accession>A0A2B4RUV8</accession>
<sequence length="288" mass="32998">MSESEWSDSQDETAGAERILEVMAVPYKDAPHAKGDAVYIVNEEDDEEEEEPEIKQPAIETAPTELERRDKRASENFSELIETQSKAGKLNKDVVYLNIASMKSGDIFDVSGVLRPTGRMLMLVSKGAVMLRIKRDDFFRYSSKSTLRVARKMVQELDYPSEEIIYRSYNERCAWEQVKNTHLHSTMNSIQERFIRHFKTFKRGTPEAKKLLTPPRFSRGQSSKEEFDQYLSFVYDSHKVPDDIFQSASSPFVTKSTNKHLTSSEFRTITSGVNTGHPNTSRKVTFSL</sequence>
<evidence type="ECO:0000313" key="3">
    <source>
        <dbReference type="Proteomes" id="UP000225706"/>
    </source>
</evidence>
<evidence type="ECO:0000256" key="1">
    <source>
        <dbReference type="SAM" id="MobiDB-lite"/>
    </source>
</evidence>
<name>A0A2B4RUV8_STYPI</name>
<gene>
    <name evidence="2" type="ORF">AWC38_SpisGene14584</name>
</gene>